<proteinExistence type="predicted"/>
<keyword evidence="3" id="KW-1185">Reference proteome</keyword>
<feature type="compositionally biased region" description="Polar residues" evidence="1">
    <location>
        <begin position="176"/>
        <end position="195"/>
    </location>
</feature>
<feature type="region of interest" description="Disordered" evidence="1">
    <location>
        <begin position="680"/>
        <end position="712"/>
    </location>
</feature>
<dbReference type="EMBL" id="RQTK01000018">
    <property type="protein sequence ID" value="RUS91096.1"/>
    <property type="molecule type" value="Genomic_DNA"/>
</dbReference>
<evidence type="ECO:0000313" key="3">
    <source>
        <dbReference type="Proteomes" id="UP000271974"/>
    </source>
</evidence>
<evidence type="ECO:0000256" key="1">
    <source>
        <dbReference type="SAM" id="MobiDB-lite"/>
    </source>
</evidence>
<comment type="caution">
    <text evidence="2">The sequence shown here is derived from an EMBL/GenBank/DDBJ whole genome shotgun (WGS) entry which is preliminary data.</text>
</comment>
<protein>
    <submittedName>
        <fullName evidence="2">Uncharacterized protein</fullName>
    </submittedName>
</protein>
<feature type="region of interest" description="Disordered" evidence="1">
    <location>
        <begin position="619"/>
        <end position="644"/>
    </location>
</feature>
<dbReference type="Proteomes" id="UP000271974">
    <property type="component" value="Unassembled WGS sequence"/>
</dbReference>
<feature type="compositionally biased region" description="Basic residues" evidence="1">
    <location>
        <begin position="97"/>
        <end position="113"/>
    </location>
</feature>
<feature type="compositionally biased region" description="Basic and acidic residues" evidence="1">
    <location>
        <begin position="226"/>
        <end position="235"/>
    </location>
</feature>
<evidence type="ECO:0000313" key="2">
    <source>
        <dbReference type="EMBL" id="RUS91096.1"/>
    </source>
</evidence>
<dbReference type="AlphaFoldDB" id="A0A433UBD2"/>
<name>A0A433UBD2_ELYCH</name>
<feature type="compositionally biased region" description="Polar residues" evidence="1">
    <location>
        <begin position="135"/>
        <end position="146"/>
    </location>
</feature>
<gene>
    <name evidence="2" type="ORF">EGW08_001121</name>
</gene>
<organism evidence="2 3">
    <name type="scientific">Elysia chlorotica</name>
    <name type="common">Eastern emerald elysia</name>
    <name type="synonym">Sea slug</name>
    <dbReference type="NCBI Taxonomy" id="188477"/>
    <lineage>
        <taxon>Eukaryota</taxon>
        <taxon>Metazoa</taxon>
        <taxon>Spiralia</taxon>
        <taxon>Lophotrochozoa</taxon>
        <taxon>Mollusca</taxon>
        <taxon>Gastropoda</taxon>
        <taxon>Heterobranchia</taxon>
        <taxon>Euthyneura</taxon>
        <taxon>Panpulmonata</taxon>
        <taxon>Sacoglossa</taxon>
        <taxon>Placobranchoidea</taxon>
        <taxon>Plakobranchidae</taxon>
        <taxon>Elysia</taxon>
    </lineage>
</organism>
<accession>A0A433UBD2</accession>
<feature type="region of interest" description="Disordered" evidence="1">
    <location>
        <begin position="79"/>
        <end position="269"/>
    </location>
</feature>
<feature type="region of interest" description="Disordered" evidence="1">
    <location>
        <begin position="10"/>
        <end position="29"/>
    </location>
</feature>
<sequence>MLSKLLRNVMSKNSEKCQNKSKKTFTNTRKSLSKVYAHSARPCKSPIRPHSKIPRLVTNRSHLLRELAKYRRAYDEFVGAQKPKQRSRSSSAAGVFRRQRSSSRTSGRSRTRMIKPTTYTQLYQHKVRYERSPSRQRLTSASQTPRPQVADLAISARKKSNNADPPCTHRECPTSKPCSESFATHSKDSNAQNISVDKKSSHPPREIHVHLPRDSQLPVSFSRCPSSDDHSRHESTSQPSHRGLPLSRKKHKRACISGKTPENAPSSKIDSMVSQMDSNWPSHVNANNNLYNDPVIGRYDPPREATGIQEFVLNTPRTPPSSPVGFCHDTSRQYSDKIGQITAQVNKSKSSNNYVSPRFHNCNAMVSENESSPHKSQFRCLHKQALGTATHFDLPTTQTERLENESEHFRNTLGDGHGLRYSELFDGLNYIVDTGNPMQSNRANVSIVNKDLSDLPKCEACRGRAVYNRLVPLEMDGKAHKFSQINDNITTCASYDRCVLHRKGEADSSGQYAGLMEKNTPYKLSWAFDQNTRPNVAPLVDFYKPFPSSILRNSKERERRFEPFPDEMPPYQTSDTGEGGLAGPVHTVKFAEPISKVSEPPQRVIDSVRTSWNELDSNTHISTIVPPKRRPVSDNSPEQDSWENSRRVLHLHSGHRHPDDENCISSSRCATARPRVRYSGADSLASGRQYDQTDSARIADPPPSPSRMRTARQQRALVNCHCPLRRGDDSGCETSCDLDIESNAC</sequence>
<feature type="compositionally biased region" description="Basic and acidic residues" evidence="1">
    <location>
        <begin position="196"/>
        <end position="213"/>
    </location>
</feature>
<reference evidence="2 3" key="1">
    <citation type="submission" date="2019-01" db="EMBL/GenBank/DDBJ databases">
        <title>A draft genome assembly of the solar-powered sea slug Elysia chlorotica.</title>
        <authorList>
            <person name="Cai H."/>
            <person name="Li Q."/>
            <person name="Fang X."/>
            <person name="Li J."/>
            <person name="Curtis N.E."/>
            <person name="Altenburger A."/>
            <person name="Shibata T."/>
            <person name="Feng M."/>
            <person name="Maeda T."/>
            <person name="Schwartz J.A."/>
            <person name="Shigenobu S."/>
            <person name="Lundholm N."/>
            <person name="Nishiyama T."/>
            <person name="Yang H."/>
            <person name="Hasebe M."/>
            <person name="Li S."/>
            <person name="Pierce S.K."/>
            <person name="Wang J."/>
        </authorList>
    </citation>
    <scope>NUCLEOTIDE SEQUENCE [LARGE SCALE GENOMIC DNA]</scope>
    <source>
        <strain evidence="2">EC2010</strain>
        <tissue evidence="2">Whole organism of an adult</tissue>
    </source>
</reference>